<dbReference type="EMBL" id="UASJ01000001">
    <property type="protein sequence ID" value="SQB63338.1"/>
    <property type="molecule type" value="Genomic_DNA"/>
</dbReference>
<evidence type="ECO:0000313" key="6">
    <source>
        <dbReference type="EMBL" id="SQB63338.1"/>
    </source>
</evidence>
<dbReference type="RefSeq" id="WP_004007909.1">
    <property type="nucleotide sequence ID" value="NZ_CAMYEK010000003.1"/>
</dbReference>
<dbReference type="InterPro" id="IPR024060">
    <property type="entry name" value="Ureidoglycolate_lyase_dom_sf"/>
</dbReference>
<reference evidence="6 7" key="1">
    <citation type="submission" date="2018-06" db="EMBL/GenBank/DDBJ databases">
        <authorList>
            <consortium name="Pathogen Informatics"/>
            <person name="Doyle S."/>
        </authorList>
    </citation>
    <scope>NUCLEOTIDE SEQUENCE [LARGE SCALE GENOMIC DNA]</scope>
    <source>
        <strain evidence="6 7">NCTC11820</strain>
    </source>
</reference>
<evidence type="ECO:0000256" key="1">
    <source>
        <dbReference type="ARBA" id="ARBA00011738"/>
    </source>
</evidence>
<keyword evidence="2" id="KW-0659">Purine metabolism</keyword>
<dbReference type="GO" id="GO:0006144">
    <property type="term" value="P:purine nucleobase metabolic process"/>
    <property type="evidence" value="ECO:0007669"/>
    <property type="project" value="UniProtKB-KW"/>
</dbReference>
<dbReference type="InterPro" id="IPR007247">
    <property type="entry name" value="Ureidogly_lyase"/>
</dbReference>
<evidence type="ECO:0000256" key="3">
    <source>
        <dbReference type="ARBA" id="ARBA00023239"/>
    </source>
</evidence>
<comment type="subunit">
    <text evidence="1">Homodimer.</text>
</comment>
<dbReference type="Pfam" id="PF04115">
    <property type="entry name" value="Ureidogly_lyase"/>
    <property type="match status" value="1"/>
</dbReference>
<dbReference type="Proteomes" id="UP000250245">
    <property type="component" value="Unassembled WGS sequence"/>
</dbReference>
<evidence type="ECO:0000256" key="4">
    <source>
        <dbReference type="ARBA" id="ARBA00047684"/>
    </source>
</evidence>
<dbReference type="GeneID" id="89224298"/>
<evidence type="ECO:0000313" key="5">
    <source>
        <dbReference type="EMBL" id="NMW86235.1"/>
    </source>
</evidence>
<dbReference type="EMBL" id="JABCUI010000001">
    <property type="protein sequence ID" value="NMW86235.1"/>
    <property type="molecule type" value="Genomic_DNA"/>
</dbReference>
<dbReference type="GO" id="GO:0004848">
    <property type="term" value="F:ureidoglycolate hydrolase activity"/>
    <property type="evidence" value="ECO:0007669"/>
    <property type="project" value="InterPro"/>
</dbReference>
<comment type="catalytic activity">
    <reaction evidence="4">
        <text>(S)-ureidoglycolate = urea + glyoxylate</text>
        <dbReference type="Rhea" id="RHEA:11304"/>
        <dbReference type="ChEBI" id="CHEBI:16199"/>
        <dbReference type="ChEBI" id="CHEBI:36655"/>
        <dbReference type="ChEBI" id="CHEBI:57296"/>
        <dbReference type="EC" id="4.3.2.3"/>
    </reaction>
</comment>
<evidence type="ECO:0000313" key="7">
    <source>
        <dbReference type="Proteomes" id="UP000250245"/>
    </source>
</evidence>
<evidence type="ECO:0000256" key="2">
    <source>
        <dbReference type="ARBA" id="ARBA00022631"/>
    </source>
</evidence>
<dbReference type="Proteomes" id="UP000553981">
    <property type="component" value="Unassembled WGS sequence"/>
</dbReference>
<protein>
    <submittedName>
        <fullName evidence="6">Ureidoglycolate hydrolase</fullName>
    </submittedName>
</protein>
<evidence type="ECO:0000313" key="8">
    <source>
        <dbReference type="Proteomes" id="UP000553981"/>
    </source>
</evidence>
<keyword evidence="3" id="KW-0456">Lyase</keyword>
<dbReference type="Gene3D" id="2.60.120.480">
    <property type="entry name" value="Ureidoglycolate hydrolase"/>
    <property type="match status" value="1"/>
</dbReference>
<keyword evidence="6" id="KW-0378">Hydrolase</keyword>
<dbReference type="GO" id="GO:0000256">
    <property type="term" value="P:allantoin catabolic process"/>
    <property type="evidence" value="ECO:0007669"/>
    <property type="project" value="InterPro"/>
</dbReference>
<dbReference type="AlphaFoldDB" id="A0A2X2YAR4"/>
<reference evidence="5 8" key="2">
    <citation type="submission" date="2020-04" db="EMBL/GenBank/DDBJ databases">
        <title>Antimicrobial susceptibility and clonality of vaginal-derived multi-drug resistant Mobiluncus isolates in China.</title>
        <authorList>
            <person name="Zhang X."/>
        </authorList>
    </citation>
    <scope>NUCLEOTIDE SEQUENCE [LARGE SCALE GENOMIC DNA]</scope>
    <source>
        <strain evidence="5 8">19</strain>
    </source>
</reference>
<proteinExistence type="predicted"/>
<organism evidence="6 7">
    <name type="scientific">Mobiluncus curtisii</name>
    <dbReference type="NCBI Taxonomy" id="2051"/>
    <lineage>
        <taxon>Bacteria</taxon>
        <taxon>Bacillati</taxon>
        <taxon>Actinomycetota</taxon>
        <taxon>Actinomycetes</taxon>
        <taxon>Actinomycetales</taxon>
        <taxon>Actinomycetaceae</taxon>
        <taxon>Mobiluncus</taxon>
    </lineage>
</organism>
<dbReference type="InterPro" id="IPR011051">
    <property type="entry name" value="RmlC_Cupin_sf"/>
</dbReference>
<sequence>MSKRLVVGKDDVSKWGIALLFSPGSDSVVVTNGDGWHDFKSAAKISDGAVNLAMTQVSVLPKRIERMERHDHTKETLCPTNHSIVLGVCAKEFDVPETDQCVLLEIPCGTALVMDKGTWHSPCFGVSEPTQYYWIATSDPRFPSEWIPLAGGSLETYMETESDSDVL</sequence>
<gene>
    <name evidence="5" type="ORF">HHJ67_00460</name>
    <name evidence="6" type="ORF">NCTC11820_00106</name>
</gene>
<dbReference type="SUPFAM" id="SSF51182">
    <property type="entry name" value="RmlC-like cupins"/>
    <property type="match status" value="1"/>
</dbReference>
<name>A0A2X2YAR4_9ACTO</name>
<accession>A0A2X2YAR4</accession>
<dbReference type="GO" id="GO:0050385">
    <property type="term" value="F:ureidoglycolate lyase activity"/>
    <property type="evidence" value="ECO:0007669"/>
    <property type="project" value="UniProtKB-EC"/>
</dbReference>